<evidence type="ECO:0000313" key="3">
    <source>
        <dbReference type="Proteomes" id="UP000010305"/>
    </source>
</evidence>
<accession>J4WPD9</accession>
<dbReference type="EMBL" id="JH611157">
    <property type="protein sequence ID" value="EJP71300.1"/>
    <property type="molecule type" value="Genomic_DNA"/>
</dbReference>
<feature type="domain" description="DUF4399" evidence="1">
    <location>
        <begin position="44"/>
        <end position="148"/>
    </location>
</feature>
<protein>
    <submittedName>
        <fullName evidence="2">Rod shape-determining protein RodA</fullName>
    </submittedName>
</protein>
<proteinExistence type="predicted"/>
<dbReference type="InterPro" id="IPR025512">
    <property type="entry name" value="DUF4399"/>
</dbReference>
<evidence type="ECO:0000313" key="2">
    <source>
        <dbReference type="EMBL" id="EJP71300.1"/>
    </source>
</evidence>
<dbReference type="Proteomes" id="UP000010305">
    <property type="component" value="Unassembled WGS sequence"/>
</dbReference>
<dbReference type="STRING" id="1123866.NT01SARS_1107"/>
<evidence type="ECO:0000259" key="1">
    <source>
        <dbReference type="Pfam" id="PF14347"/>
    </source>
</evidence>
<dbReference type="HOGENOM" id="CLU_116275_2_0_6"/>
<organism evidence="2 3">
    <name type="scientific">SAR86 cluster bacterium SAR86A</name>
    <dbReference type="NCBI Taxonomy" id="1123866"/>
    <lineage>
        <taxon>Bacteria</taxon>
        <taxon>Pseudomonadati</taxon>
        <taxon>Pseudomonadota</taxon>
        <taxon>Gammaproteobacteria</taxon>
        <taxon>SAR86 cluster</taxon>
    </lineage>
</organism>
<reference evidence="2 3" key="1">
    <citation type="journal article" date="2012" name="ISME J.">
        <title>Genomic insights to SAR86, an abundant and uncultivated marine bacterial lineage.</title>
        <authorList>
            <person name="Dupont C.L."/>
            <person name="Rusch D.B."/>
            <person name="Yooseph S."/>
            <person name="Lombardo M.J."/>
            <person name="Richter R.A."/>
            <person name="Valas R."/>
            <person name="Novotny M."/>
            <person name="Yee-Greenbaum J."/>
            <person name="Selengut J.D."/>
            <person name="Haft D.H."/>
            <person name="Halpern A.L."/>
            <person name="Lasken R.S."/>
            <person name="Nealson K."/>
            <person name="Friedman R."/>
            <person name="Venter J.C."/>
        </authorList>
    </citation>
    <scope>NUCLEOTIDE SEQUENCE [LARGE SCALE GENOMIC DNA]</scope>
</reference>
<name>J4WPD9_9GAMM</name>
<gene>
    <name evidence="2" type="ORF">NT01SARS_1107</name>
</gene>
<sequence length="153" mass="16978">MNNKKLLLSILFSPLIFSNQCEDIELFFNAPMDGFKTNAKEFKVEFGSKNIQITPAGIEVEDRQSCIVGGHHHLIINNAYDVDKNIMEPIPYGANILHFGGGQTEAVLSLNPGKYTLQLAAGDHEHRPIKPFGASKEYKPVSSKKITIEILPN</sequence>
<dbReference type="Pfam" id="PF14347">
    <property type="entry name" value="DUF4399"/>
    <property type="match status" value="1"/>
</dbReference>
<dbReference type="AlphaFoldDB" id="J4WPD9"/>